<dbReference type="GO" id="GO:0046872">
    <property type="term" value="F:metal ion binding"/>
    <property type="evidence" value="ECO:0007669"/>
    <property type="project" value="UniProtKB-KW"/>
</dbReference>
<name>A0A2G8K2Y1_STIJA</name>
<accession>A0A2G8K2Y1</accession>
<keyword evidence="16" id="KW-0539">Nucleus</keyword>
<keyword evidence="9" id="KW-0963">Cytoplasm</keyword>
<sequence length="376" mass="40828">MTLSPTLRSRFRGCLVGAVVGDCIGAPFEVTGVGGPGSYDIVQDFVNKFDVEIDGPGSEKLEYTDDTAMARCVAESLIANNGQLEAKDLAKRFADEYMAHPRRGYGYNVITVLKRLGDRDLSDVFAPARSQFDGGGSYGNGGAMRVAPVALCGEDEVERVIQNAKSSALLTHSNRNGYNGAVLQALAVHQALHTSTDKMNSEKFAENLLNTMREKVECQTSDEGTANDNKKEAKLTTLMSQVKKRKVERDDVYCQRLESLCHFLKSDPPAEEVASVLGNSISAHNSVGSAVYSFLRCLNPVEGLHVQSPMERTILYAISLDGDTDTIASMAGAIAGAFHGIESIPEQWQKLCEGSDTALKQADRLYEIITKSKTER</sequence>
<evidence type="ECO:0000313" key="27">
    <source>
        <dbReference type="Proteomes" id="UP000230750"/>
    </source>
</evidence>
<organism evidence="26 27">
    <name type="scientific">Stichopus japonicus</name>
    <name type="common">Sea cucumber</name>
    <dbReference type="NCBI Taxonomy" id="307972"/>
    <lineage>
        <taxon>Eukaryota</taxon>
        <taxon>Metazoa</taxon>
        <taxon>Echinodermata</taxon>
        <taxon>Eleutherozoa</taxon>
        <taxon>Echinozoa</taxon>
        <taxon>Holothuroidea</taxon>
        <taxon>Aspidochirotacea</taxon>
        <taxon>Aspidochirotida</taxon>
        <taxon>Stichopodidae</taxon>
        <taxon>Apostichopus</taxon>
    </lineage>
</organism>
<evidence type="ECO:0000256" key="3">
    <source>
        <dbReference type="ARBA" id="ARBA00004305"/>
    </source>
</evidence>
<gene>
    <name evidence="26" type="ORF">BSL78_20785</name>
</gene>
<comment type="cofactor">
    <cofactor evidence="25">
        <name>Mg(2+)</name>
        <dbReference type="ChEBI" id="CHEBI:18420"/>
    </cofactor>
    <text evidence="25">Binds 2 magnesium ions per subunit.</text>
</comment>
<comment type="similarity">
    <text evidence="5">Belongs to the ADP-ribosylglycohydrolase family.</text>
</comment>
<evidence type="ECO:0000256" key="17">
    <source>
        <dbReference type="ARBA" id="ARBA00041057"/>
    </source>
</evidence>
<dbReference type="InterPro" id="IPR050792">
    <property type="entry name" value="ADP-ribosylglycohydrolase"/>
</dbReference>
<evidence type="ECO:0000256" key="23">
    <source>
        <dbReference type="ARBA" id="ARBA00043193"/>
    </source>
</evidence>
<evidence type="ECO:0000256" key="1">
    <source>
        <dbReference type="ARBA" id="ARBA00004123"/>
    </source>
</evidence>
<keyword evidence="8" id="KW-0158">Chromosome</keyword>
<feature type="binding site" evidence="25">
    <location>
        <position position="326"/>
    </location>
    <ligand>
        <name>Mg(2+)</name>
        <dbReference type="ChEBI" id="CHEBI:18420"/>
        <label>1</label>
    </ligand>
</feature>
<evidence type="ECO:0000256" key="6">
    <source>
        <dbReference type="ARBA" id="ARBA00011245"/>
    </source>
</evidence>
<evidence type="ECO:0000256" key="5">
    <source>
        <dbReference type="ARBA" id="ARBA00010702"/>
    </source>
</evidence>
<evidence type="ECO:0000256" key="25">
    <source>
        <dbReference type="PIRSR" id="PIRSR605502-1"/>
    </source>
</evidence>
<evidence type="ECO:0000256" key="8">
    <source>
        <dbReference type="ARBA" id="ARBA00022454"/>
    </source>
</evidence>
<evidence type="ECO:0000256" key="21">
    <source>
        <dbReference type="ARBA" id="ARBA00042850"/>
    </source>
</evidence>
<comment type="caution">
    <text evidence="26">The sequence shown here is derived from an EMBL/GenBank/DDBJ whole genome shotgun (WGS) entry which is preliminary data.</text>
</comment>
<evidence type="ECO:0000256" key="9">
    <source>
        <dbReference type="ARBA" id="ARBA00022490"/>
    </source>
</evidence>
<dbReference type="EC" id="3.2.1.143" evidence="7"/>
<dbReference type="SUPFAM" id="SSF101478">
    <property type="entry name" value="ADP-ribosylglycohydrolase"/>
    <property type="match status" value="1"/>
</dbReference>
<evidence type="ECO:0000256" key="13">
    <source>
        <dbReference type="ARBA" id="ARBA00022842"/>
    </source>
</evidence>
<evidence type="ECO:0000313" key="26">
    <source>
        <dbReference type="EMBL" id="PIK42367.1"/>
    </source>
</evidence>
<dbReference type="GO" id="GO:0006281">
    <property type="term" value="P:DNA repair"/>
    <property type="evidence" value="ECO:0007669"/>
    <property type="project" value="UniProtKB-KW"/>
</dbReference>
<reference evidence="26 27" key="1">
    <citation type="journal article" date="2017" name="PLoS Biol.">
        <title>The sea cucumber genome provides insights into morphological evolution and visceral regeneration.</title>
        <authorList>
            <person name="Zhang X."/>
            <person name="Sun L."/>
            <person name="Yuan J."/>
            <person name="Sun Y."/>
            <person name="Gao Y."/>
            <person name="Zhang L."/>
            <person name="Li S."/>
            <person name="Dai H."/>
            <person name="Hamel J.F."/>
            <person name="Liu C."/>
            <person name="Yu Y."/>
            <person name="Liu S."/>
            <person name="Lin W."/>
            <person name="Guo K."/>
            <person name="Jin S."/>
            <person name="Xu P."/>
            <person name="Storey K.B."/>
            <person name="Huan P."/>
            <person name="Zhang T."/>
            <person name="Zhou Y."/>
            <person name="Zhang J."/>
            <person name="Lin C."/>
            <person name="Li X."/>
            <person name="Xing L."/>
            <person name="Huo D."/>
            <person name="Sun M."/>
            <person name="Wang L."/>
            <person name="Mercier A."/>
            <person name="Li F."/>
            <person name="Yang H."/>
            <person name="Xiang J."/>
        </authorList>
    </citation>
    <scope>NUCLEOTIDE SEQUENCE [LARGE SCALE GENOMIC DNA]</scope>
    <source>
        <strain evidence="26">Shaxun</strain>
        <tissue evidence="26">Muscle</tissue>
    </source>
</reference>
<keyword evidence="10 25" id="KW-0479">Metal-binding</keyword>
<dbReference type="Gene3D" id="1.10.4080.10">
    <property type="entry name" value="ADP-ribosylation/Crystallin J1"/>
    <property type="match status" value="1"/>
</dbReference>
<evidence type="ECO:0000256" key="2">
    <source>
        <dbReference type="ARBA" id="ARBA00004286"/>
    </source>
</evidence>
<dbReference type="Proteomes" id="UP000230750">
    <property type="component" value="Unassembled WGS sequence"/>
</dbReference>
<dbReference type="GO" id="GO:0005694">
    <property type="term" value="C:chromosome"/>
    <property type="evidence" value="ECO:0007669"/>
    <property type="project" value="UniProtKB-SubCell"/>
</dbReference>
<dbReference type="GO" id="GO:0005759">
    <property type="term" value="C:mitochondrial matrix"/>
    <property type="evidence" value="ECO:0007669"/>
    <property type="project" value="UniProtKB-SubCell"/>
</dbReference>
<evidence type="ECO:0000256" key="10">
    <source>
        <dbReference type="ARBA" id="ARBA00022723"/>
    </source>
</evidence>
<dbReference type="AlphaFoldDB" id="A0A2G8K2Y1"/>
<dbReference type="PANTHER" id="PTHR16222">
    <property type="entry name" value="ADP-RIBOSYLGLYCOHYDROLASE"/>
    <property type="match status" value="1"/>
</dbReference>
<evidence type="ECO:0000256" key="14">
    <source>
        <dbReference type="ARBA" id="ARBA00023128"/>
    </source>
</evidence>
<keyword evidence="14" id="KW-0496">Mitochondrion</keyword>
<evidence type="ECO:0000256" key="16">
    <source>
        <dbReference type="ARBA" id="ARBA00023242"/>
    </source>
</evidence>
<evidence type="ECO:0000256" key="24">
    <source>
        <dbReference type="ARBA" id="ARBA00049015"/>
    </source>
</evidence>
<feature type="binding site" evidence="25">
    <location>
        <position position="65"/>
    </location>
    <ligand>
        <name>Mg(2+)</name>
        <dbReference type="ChEBI" id="CHEBI:18420"/>
        <label>1</label>
    </ligand>
</feature>
<evidence type="ECO:0000256" key="18">
    <source>
        <dbReference type="ARBA" id="ARBA00042398"/>
    </source>
</evidence>
<dbReference type="Pfam" id="PF03747">
    <property type="entry name" value="ADP_ribosyl_GH"/>
    <property type="match status" value="1"/>
</dbReference>
<evidence type="ECO:0000256" key="11">
    <source>
        <dbReference type="ARBA" id="ARBA00022763"/>
    </source>
</evidence>
<evidence type="ECO:0000256" key="12">
    <source>
        <dbReference type="ARBA" id="ARBA00022801"/>
    </source>
</evidence>
<feature type="binding site" evidence="25">
    <location>
        <position position="325"/>
    </location>
    <ligand>
        <name>Mg(2+)</name>
        <dbReference type="ChEBI" id="CHEBI:18420"/>
        <label>1</label>
    </ligand>
</feature>
<comment type="subunit">
    <text evidence="6">Monomer.</text>
</comment>
<proteinExistence type="inferred from homology"/>
<keyword evidence="13 25" id="KW-0460">Magnesium</keyword>
<dbReference type="InterPro" id="IPR036705">
    <property type="entry name" value="Ribosyl_crysJ1_sf"/>
</dbReference>
<feature type="binding site" evidence="25">
    <location>
        <position position="66"/>
    </location>
    <ligand>
        <name>Mg(2+)</name>
        <dbReference type="ChEBI" id="CHEBI:18420"/>
        <label>1</label>
    </ligand>
</feature>
<keyword evidence="12 26" id="KW-0378">Hydrolase</keyword>
<protein>
    <recommendedName>
        <fullName evidence="17">ADP-ribosylhydrolase ARH3</fullName>
        <ecNumber evidence="7">3.2.1.143</ecNumber>
    </recommendedName>
    <alternativeName>
        <fullName evidence="18">ADP-ribose glycohydrolase ARH3</fullName>
    </alternativeName>
    <alternativeName>
        <fullName evidence="19">ADP-ribosylhydrolase 3</fullName>
    </alternativeName>
    <alternativeName>
        <fullName evidence="22">O-acetyl-ADP-ribose deacetylase ARH3</fullName>
    </alternativeName>
    <alternativeName>
        <fullName evidence="23">Poly(ADP-ribose) glycohydrolase ARH3</fullName>
    </alternativeName>
    <alternativeName>
        <fullName evidence="21">[Protein ADP-ribosylarginine] hydrolase-like protein 2</fullName>
    </alternativeName>
    <alternativeName>
        <fullName evidence="20">[Protein ADP-ribosylserine] hydrolase</fullName>
    </alternativeName>
</protein>
<evidence type="ECO:0000256" key="22">
    <source>
        <dbReference type="ARBA" id="ARBA00043187"/>
    </source>
</evidence>
<dbReference type="STRING" id="307972.A0A2G8K2Y1"/>
<dbReference type="GO" id="GO:0140290">
    <property type="term" value="P:peptidyl-serine ADP-deribosylation"/>
    <property type="evidence" value="ECO:0007669"/>
    <property type="project" value="UniProtKB-ARBA"/>
</dbReference>
<dbReference type="OrthoDB" id="410104at2759"/>
<keyword evidence="27" id="KW-1185">Reference proteome</keyword>
<evidence type="ECO:0000256" key="19">
    <source>
        <dbReference type="ARBA" id="ARBA00042471"/>
    </source>
</evidence>
<keyword evidence="15" id="KW-0234">DNA repair</keyword>
<comment type="catalytic activity">
    <reaction evidence="24">
        <text>alpha-NAD(+) + H2O = ADP-D-ribose + nicotinamide + H(+)</text>
        <dbReference type="Rhea" id="RHEA:68792"/>
        <dbReference type="ChEBI" id="CHEBI:15377"/>
        <dbReference type="ChEBI" id="CHEBI:15378"/>
        <dbReference type="ChEBI" id="CHEBI:17154"/>
        <dbReference type="ChEBI" id="CHEBI:57967"/>
        <dbReference type="ChEBI" id="CHEBI:77017"/>
    </reaction>
</comment>
<evidence type="ECO:0000256" key="4">
    <source>
        <dbReference type="ARBA" id="ARBA00004496"/>
    </source>
</evidence>
<evidence type="ECO:0000256" key="20">
    <source>
        <dbReference type="ARBA" id="ARBA00042722"/>
    </source>
</evidence>
<dbReference type="EMBL" id="MRZV01000940">
    <property type="protein sequence ID" value="PIK42367.1"/>
    <property type="molecule type" value="Genomic_DNA"/>
</dbReference>
<evidence type="ECO:0000256" key="15">
    <source>
        <dbReference type="ARBA" id="ARBA00023204"/>
    </source>
</evidence>
<dbReference type="GO" id="GO:0005634">
    <property type="term" value="C:nucleus"/>
    <property type="evidence" value="ECO:0007669"/>
    <property type="project" value="UniProtKB-SubCell"/>
</dbReference>
<feature type="binding site" evidence="25">
    <location>
        <position position="323"/>
    </location>
    <ligand>
        <name>Mg(2+)</name>
        <dbReference type="ChEBI" id="CHEBI:18420"/>
        <label>1</label>
    </ligand>
</feature>
<comment type="subcellular location">
    <subcellularLocation>
        <location evidence="2">Chromosome</location>
    </subcellularLocation>
    <subcellularLocation>
        <location evidence="4">Cytoplasm</location>
    </subcellularLocation>
    <subcellularLocation>
        <location evidence="3">Mitochondrion matrix</location>
    </subcellularLocation>
    <subcellularLocation>
        <location evidence="1">Nucleus</location>
    </subcellularLocation>
</comment>
<dbReference type="InterPro" id="IPR005502">
    <property type="entry name" value="Ribosyl_crysJ1"/>
</dbReference>
<dbReference type="GO" id="GO:0004649">
    <property type="term" value="F:poly(ADP-ribose) glycohydrolase activity"/>
    <property type="evidence" value="ECO:0007669"/>
    <property type="project" value="UniProtKB-EC"/>
</dbReference>
<dbReference type="PANTHER" id="PTHR16222:SF24">
    <property type="entry name" value="ADP-RIBOSYLHYDROLASE ARH3"/>
    <property type="match status" value="1"/>
</dbReference>
<dbReference type="FunFam" id="1.10.4080.10:FF:000001">
    <property type="entry name" value="ADP-ribose glycohydrolase ARH3"/>
    <property type="match status" value="1"/>
</dbReference>
<evidence type="ECO:0000256" key="7">
    <source>
        <dbReference type="ARBA" id="ARBA00012255"/>
    </source>
</evidence>
<keyword evidence="11" id="KW-0227">DNA damage</keyword>
<feature type="binding site" evidence="25">
    <location>
        <position position="64"/>
    </location>
    <ligand>
        <name>Mg(2+)</name>
        <dbReference type="ChEBI" id="CHEBI:18420"/>
        <label>1</label>
    </ligand>
</feature>